<dbReference type="Proteomes" id="UP000198824">
    <property type="component" value="Unassembled WGS sequence"/>
</dbReference>
<organism evidence="6 7">
    <name type="scientific">Sphingomonas jatrophae</name>
    <dbReference type="NCBI Taxonomy" id="1166337"/>
    <lineage>
        <taxon>Bacteria</taxon>
        <taxon>Pseudomonadati</taxon>
        <taxon>Pseudomonadota</taxon>
        <taxon>Alphaproteobacteria</taxon>
        <taxon>Sphingomonadales</taxon>
        <taxon>Sphingomonadaceae</taxon>
        <taxon>Sphingomonas</taxon>
    </lineage>
</organism>
<dbReference type="PANTHER" id="PTHR43107">
    <property type="entry name" value="LONG-CHAIN FATTY ACID TRANSPORT PROTEIN"/>
    <property type="match status" value="1"/>
</dbReference>
<dbReference type="InterPro" id="IPR020845">
    <property type="entry name" value="AMP-binding_CS"/>
</dbReference>
<evidence type="ECO:0000313" key="6">
    <source>
        <dbReference type="EMBL" id="SFR91536.1"/>
    </source>
</evidence>
<dbReference type="Gene3D" id="3.40.50.12780">
    <property type="entry name" value="N-terminal domain of ligase-like"/>
    <property type="match status" value="1"/>
</dbReference>
<keyword evidence="7" id="KW-1185">Reference proteome</keyword>
<dbReference type="InterPro" id="IPR000873">
    <property type="entry name" value="AMP-dep_synth/lig_dom"/>
</dbReference>
<dbReference type="InterPro" id="IPR042099">
    <property type="entry name" value="ANL_N_sf"/>
</dbReference>
<sequence>MTGFVAPPRAETMKRLMRGYARVAPFARDMAYTVADRLEERAADAGDAAFILFEEQRISFAEMNARANRVAHAAMAAGLKRGDTVALLMLNRPEYPMIWLGLAKAGIITALINTTATGPVLTHAFKQVEAKALIVGSELTQLVEGLAPADLPELVFEQSETGADRSANGWRDLDAAMAEAPDSDPDRALRDGITMADPLYLIFTSGTTGLPKAAKMSHMRFLNAGEMMAGLLEFGAEDTFYCVLPLYHGAGGMVVPSVSLATGRPFVLRRKFSRSGFWEDVRRHHITSFYYIGEVVRYLLATPPSPDDRDHPLRAMTGAGLKPDVWAAFTERFGIRDVYEGLGSTEANYGITNVDNRIGSVGRLPFPEATNIRFLKYDVAAGEHVRNEDGSYVLAAPHEVGELVAEVLGGTGVGGFFEGYTSAPATEAKLLRDLFKPGDCWFRSGDLVRFDEEDYVFFVDRAGDTFRWKSENVSTAEVETVLAGFPGPSVVNAYGVLVPGTEGRAGMVALTYPEGVEFDPEAFYAFATGHLAHYAVPLFVRLTETADMTSTFKLRKVEVQREGYGPAFVHGDPLFVADPAGRTYVPLTPEALDRLGIPPFEGPSHAG</sequence>
<dbReference type="GO" id="GO:0004467">
    <property type="term" value="F:long-chain fatty acid-CoA ligase activity"/>
    <property type="evidence" value="ECO:0007669"/>
    <property type="project" value="TreeGrafter"/>
</dbReference>
<dbReference type="AlphaFoldDB" id="A0A1I6KK01"/>
<dbReference type="FunFam" id="3.30.300.30:FF:000020">
    <property type="entry name" value="Long-chain fatty acid transporter"/>
    <property type="match status" value="1"/>
</dbReference>
<proteinExistence type="inferred from homology"/>
<reference evidence="6 7" key="1">
    <citation type="submission" date="2016-10" db="EMBL/GenBank/DDBJ databases">
        <authorList>
            <person name="de Groot N.N."/>
        </authorList>
    </citation>
    <scope>NUCLEOTIDE SEQUENCE [LARGE SCALE GENOMIC DNA]</scope>
    <source>
        <strain evidence="6 7">S5-249</strain>
    </source>
</reference>
<dbReference type="SUPFAM" id="SSF56801">
    <property type="entry name" value="Acetyl-CoA synthetase-like"/>
    <property type="match status" value="1"/>
</dbReference>
<dbReference type="STRING" id="1166337.SAMN05192580_1821"/>
<dbReference type="GO" id="GO:0005324">
    <property type="term" value="F:long-chain fatty acid transmembrane transporter activity"/>
    <property type="evidence" value="ECO:0007669"/>
    <property type="project" value="TreeGrafter"/>
</dbReference>
<dbReference type="OrthoDB" id="7315605at2"/>
<accession>A0A1I6KK01</accession>
<evidence type="ECO:0000259" key="5">
    <source>
        <dbReference type="Pfam" id="PF00501"/>
    </source>
</evidence>
<dbReference type="PROSITE" id="PS00455">
    <property type="entry name" value="AMP_BINDING"/>
    <property type="match status" value="1"/>
</dbReference>
<gene>
    <name evidence="6" type="ORF">SAMN05192580_1821</name>
</gene>
<evidence type="ECO:0000256" key="2">
    <source>
        <dbReference type="ARBA" id="ARBA00022598"/>
    </source>
</evidence>
<dbReference type="Gene3D" id="3.30.300.30">
    <property type="match status" value="1"/>
</dbReference>
<evidence type="ECO:0000256" key="3">
    <source>
        <dbReference type="ARBA" id="ARBA00022741"/>
    </source>
</evidence>
<dbReference type="NCBIfam" id="NF006134">
    <property type="entry name" value="PRK08279.1"/>
    <property type="match status" value="1"/>
</dbReference>
<dbReference type="Pfam" id="PF00501">
    <property type="entry name" value="AMP-binding"/>
    <property type="match status" value="1"/>
</dbReference>
<keyword evidence="2" id="KW-0436">Ligase</keyword>
<dbReference type="RefSeq" id="WP_093313428.1">
    <property type="nucleotide sequence ID" value="NZ_FOZG01000001.1"/>
</dbReference>
<dbReference type="PANTHER" id="PTHR43107:SF15">
    <property type="entry name" value="FATTY ACID TRANSPORT PROTEIN 3, ISOFORM A"/>
    <property type="match status" value="1"/>
</dbReference>
<dbReference type="GO" id="GO:0005524">
    <property type="term" value="F:ATP binding"/>
    <property type="evidence" value="ECO:0007669"/>
    <property type="project" value="UniProtKB-KW"/>
</dbReference>
<dbReference type="InterPro" id="IPR045851">
    <property type="entry name" value="AMP-bd_C_sf"/>
</dbReference>
<keyword evidence="3" id="KW-0547">Nucleotide-binding</keyword>
<dbReference type="EMBL" id="FOZG01000001">
    <property type="protein sequence ID" value="SFR91536.1"/>
    <property type="molecule type" value="Genomic_DNA"/>
</dbReference>
<name>A0A1I6KK01_9SPHN</name>
<evidence type="ECO:0000256" key="1">
    <source>
        <dbReference type="ARBA" id="ARBA00006432"/>
    </source>
</evidence>
<protein>
    <submittedName>
        <fullName evidence="6">Fatty-acyl-CoA synthase</fullName>
    </submittedName>
</protein>
<dbReference type="GO" id="GO:0005886">
    <property type="term" value="C:plasma membrane"/>
    <property type="evidence" value="ECO:0007669"/>
    <property type="project" value="TreeGrafter"/>
</dbReference>
<feature type="domain" description="AMP-dependent synthetase/ligase" evidence="5">
    <location>
        <begin position="38"/>
        <end position="403"/>
    </location>
</feature>
<evidence type="ECO:0000313" key="7">
    <source>
        <dbReference type="Proteomes" id="UP000198824"/>
    </source>
</evidence>
<dbReference type="GO" id="GO:0044539">
    <property type="term" value="P:long-chain fatty acid import into cell"/>
    <property type="evidence" value="ECO:0007669"/>
    <property type="project" value="TreeGrafter"/>
</dbReference>
<evidence type="ECO:0000256" key="4">
    <source>
        <dbReference type="ARBA" id="ARBA00022840"/>
    </source>
</evidence>
<keyword evidence="4" id="KW-0067">ATP-binding</keyword>
<comment type="similarity">
    <text evidence="1">Belongs to the ATP-dependent AMP-binding enzyme family.</text>
</comment>